<dbReference type="GO" id="GO:0006950">
    <property type="term" value="P:response to stress"/>
    <property type="evidence" value="ECO:0007669"/>
    <property type="project" value="TreeGrafter"/>
</dbReference>
<evidence type="ECO:0000256" key="6">
    <source>
        <dbReference type="ARBA" id="ARBA00023015"/>
    </source>
</evidence>
<reference evidence="11" key="1">
    <citation type="submission" date="2023-10" db="EMBL/GenBank/DDBJ databases">
        <title>Chromosome-level genome of the transformable northern wattle, Acacia crassicarpa.</title>
        <authorList>
            <person name="Massaro I."/>
            <person name="Sinha N.R."/>
            <person name="Poethig S."/>
            <person name="Leichty A.R."/>
        </authorList>
    </citation>
    <scope>NUCLEOTIDE SEQUENCE</scope>
    <source>
        <strain evidence="11">Acra3RX</strain>
        <tissue evidence="11">Leaf</tissue>
    </source>
</reference>
<keyword evidence="4 9" id="KW-0863">Zinc-finger</keyword>
<dbReference type="PANTHER" id="PTHR26374:SF360">
    <property type="entry name" value="ZINC FINGER PROTEIN ZAT18"/>
    <property type="match status" value="1"/>
</dbReference>
<dbReference type="InterPro" id="IPR013087">
    <property type="entry name" value="Znf_C2H2_type"/>
</dbReference>
<feature type="domain" description="C2H2-type" evidence="10">
    <location>
        <begin position="87"/>
        <end position="109"/>
    </location>
</feature>
<evidence type="ECO:0000256" key="1">
    <source>
        <dbReference type="ARBA" id="ARBA00004123"/>
    </source>
</evidence>
<keyword evidence="5" id="KW-0862">Zinc</keyword>
<dbReference type="SUPFAM" id="SSF57667">
    <property type="entry name" value="beta-beta-alpha zinc fingers"/>
    <property type="match status" value="1"/>
</dbReference>
<feature type="domain" description="C2H2-type" evidence="10">
    <location>
        <begin position="38"/>
        <end position="65"/>
    </location>
</feature>
<evidence type="ECO:0000256" key="3">
    <source>
        <dbReference type="ARBA" id="ARBA00022737"/>
    </source>
</evidence>
<keyword evidence="7" id="KW-0804">Transcription</keyword>
<sequence length="165" mass="18586">MMKRERDCETLDLANSLMLLHHHQQQQTRVDGNTGSEFECKTCKRKFSSFQALGGHRASHKRPKLDAQDDLKAEAKSLRLGNKPKTHECSICGVEFSLGQALGGHMRKHRAALHQHTNDQVVDNIVAKVPVLKRSNSTRVFCLDLNLTPLQNELNLFSKMAPAFT</sequence>
<dbReference type="Proteomes" id="UP001293593">
    <property type="component" value="Unassembled WGS sequence"/>
</dbReference>
<evidence type="ECO:0000256" key="8">
    <source>
        <dbReference type="ARBA" id="ARBA00023242"/>
    </source>
</evidence>
<dbReference type="GO" id="GO:0010200">
    <property type="term" value="P:response to chitin"/>
    <property type="evidence" value="ECO:0007669"/>
    <property type="project" value="TreeGrafter"/>
</dbReference>
<organism evidence="11 12">
    <name type="scientific">Acacia crassicarpa</name>
    <name type="common">northern wattle</name>
    <dbReference type="NCBI Taxonomy" id="499986"/>
    <lineage>
        <taxon>Eukaryota</taxon>
        <taxon>Viridiplantae</taxon>
        <taxon>Streptophyta</taxon>
        <taxon>Embryophyta</taxon>
        <taxon>Tracheophyta</taxon>
        <taxon>Spermatophyta</taxon>
        <taxon>Magnoliopsida</taxon>
        <taxon>eudicotyledons</taxon>
        <taxon>Gunneridae</taxon>
        <taxon>Pentapetalae</taxon>
        <taxon>rosids</taxon>
        <taxon>fabids</taxon>
        <taxon>Fabales</taxon>
        <taxon>Fabaceae</taxon>
        <taxon>Caesalpinioideae</taxon>
        <taxon>mimosoid clade</taxon>
        <taxon>Acacieae</taxon>
        <taxon>Acacia</taxon>
    </lineage>
</organism>
<evidence type="ECO:0000256" key="4">
    <source>
        <dbReference type="ARBA" id="ARBA00022771"/>
    </source>
</evidence>
<evidence type="ECO:0000256" key="2">
    <source>
        <dbReference type="ARBA" id="ARBA00022723"/>
    </source>
</evidence>
<evidence type="ECO:0000256" key="5">
    <source>
        <dbReference type="ARBA" id="ARBA00022833"/>
    </source>
</evidence>
<keyword evidence="3" id="KW-0677">Repeat</keyword>
<evidence type="ECO:0000313" key="11">
    <source>
        <dbReference type="EMBL" id="KAK4281403.1"/>
    </source>
</evidence>
<dbReference type="Gene3D" id="3.30.160.60">
    <property type="entry name" value="Classic Zinc Finger"/>
    <property type="match status" value="1"/>
</dbReference>
<evidence type="ECO:0000256" key="9">
    <source>
        <dbReference type="PROSITE-ProRule" id="PRU00042"/>
    </source>
</evidence>
<evidence type="ECO:0000259" key="10">
    <source>
        <dbReference type="PROSITE" id="PS50157"/>
    </source>
</evidence>
<proteinExistence type="predicted"/>
<evidence type="ECO:0000256" key="7">
    <source>
        <dbReference type="ARBA" id="ARBA00023163"/>
    </source>
</evidence>
<dbReference type="GO" id="GO:0005634">
    <property type="term" value="C:nucleus"/>
    <property type="evidence" value="ECO:0007669"/>
    <property type="project" value="UniProtKB-SubCell"/>
</dbReference>
<evidence type="ECO:0000313" key="12">
    <source>
        <dbReference type="Proteomes" id="UP001293593"/>
    </source>
</evidence>
<comment type="caution">
    <text evidence="11">The sequence shown here is derived from an EMBL/GenBank/DDBJ whole genome shotgun (WGS) entry which is preliminary data.</text>
</comment>
<name>A0AAE1TDV6_9FABA</name>
<dbReference type="SMART" id="SM00355">
    <property type="entry name" value="ZnF_C2H2"/>
    <property type="match status" value="2"/>
</dbReference>
<dbReference type="EMBL" id="JAWXYG010000002">
    <property type="protein sequence ID" value="KAK4281403.1"/>
    <property type="molecule type" value="Genomic_DNA"/>
</dbReference>
<dbReference type="AlphaFoldDB" id="A0AAE1TDV6"/>
<keyword evidence="8" id="KW-0539">Nucleus</keyword>
<dbReference type="InterPro" id="IPR036236">
    <property type="entry name" value="Znf_C2H2_sf"/>
</dbReference>
<keyword evidence="12" id="KW-1185">Reference proteome</keyword>
<dbReference type="PROSITE" id="PS50157">
    <property type="entry name" value="ZINC_FINGER_C2H2_2"/>
    <property type="match status" value="2"/>
</dbReference>
<comment type="subcellular location">
    <subcellularLocation>
        <location evidence="1">Nucleus</location>
    </subcellularLocation>
</comment>
<dbReference type="PANTHER" id="PTHR26374">
    <property type="entry name" value="ZINC FINGER PROTEIN ZAT5"/>
    <property type="match status" value="1"/>
</dbReference>
<keyword evidence="2" id="KW-0479">Metal-binding</keyword>
<dbReference type="GO" id="GO:0008270">
    <property type="term" value="F:zinc ion binding"/>
    <property type="evidence" value="ECO:0007669"/>
    <property type="project" value="UniProtKB-KW"/>
</dbReference>
<dbReference type="PROSITE" id="PS00028">
    <property type="entry name" value="ZINC_FINGER_C2H2_1"/>
    <property type="match status" value="2"/>
</dbReference>
<protein>
    <recommendedName>
        <fullName evidence="10">C2H2-type domain-containing protein</fullName>
    </recommendedName>
</protein>
<keyword evidence="6" id="KW-0805">Transcription regulation</keyword>
<accession>A0AAE1TDV6</accession>
<gene>
    <name evidence="11" type="ORF">QN277_012900</name>
</gene>
<dbReference type="Pfam" id="PF13912">
    <property type="entry name" value="zf-C2H2_6"/>
    <property type="match status" value="2"/>
</dbReference>